<organism evidence="2 3">
    <name type="scientific">Halomarina salina</name>
    <dbReference type="NCBI Taxonomy" id="1872699"/>
    <lineage>
        <taxon>Archaea</taxon>
        <taxon>Methanobacteriati</taxon>
        <taxon>Methanobacteriota</taxon>
        <taxon>Stenosarchaea group</taxon>
        <taxon>Halobacteria</taxon>
        <taxon>Halobacteriales</taxon>
        <taxon>Natronomonadaceae</taxon>
        <taxon>Halomarina</taxon>
    </lineage>
</organism>
<evidence type="ECO:0000313" key="3">
    <source>
        <dbReference type="Proteomes" id="UP001596099"/>
    </source>
</evidence>
<evidence type="ECO:0000313" key="2">
    <source>
        <dbReference type="EMBL" id="MFC5970336.1"/>
    </source>
</evidence>
<proteinExistence type="predicted"/>
<dbReference type="RefSeq" id="WP_247419235.1">
    <property type="nucleotide sequence ID" value="NZ_JALLGW010000002.1"/>
</dbReference>
<sequence>MERTRLAPTVGIAACLVLLVALVVPYVLIQTPGIASTYYAAGPINPLFAGLFAMVALLAFAAGRQDRTDPAVAAATALVFGLFGALFCLLWLAGDPGSVILNLDLSPGSQAGESAFVQNLQYHPYVVLVVSLVVPASAGWYAHELGFF</sequence>
<feature type="transmembrane region" description="Helical" evidence="1">
    <location>
        <begin position="7"/>
        <end position="28"/>
    </location>
</feature>
<gene>
    <name evidence="2" type="ORF">ACFPYI_03245</name>
</gene>
<dbReference type="InterPro" id="IPR055970">
    <property type="entry name" value="DUF7548"/>
</dbReference>
<keyword evidence="1" id="KW-0472">Membrane</keyword>
<feature type="transmembrane region" description="Helical" evidence="1">
    <location>
        <begin position="40"/>
        <end position="60"/>
    </location>
</feature>
<dbReference type="Pfam" id="PF24416">
    <property type="entry name" value="DUF7548"/>
    <property type="match status" value="1"/>
</dbReference>
<protein>
    <submittedName>
        <fullName evidence="2">Uncharacterized protein</fullName>
    </submittedName>
</protein>
<dbReference type="EMBL" id="JBHSQH010000001">
    <property type="protein sequence ID" value="MFC5970336.1"/>
    <property type="molecule type" value="Genomic_DNA"/>
</dbReference>
<feature type="transmembrane region" description="Helical" evidence="1">
    <location>
        <begin position="122"/>
        <end position="142"/>
    </location>
</feature>
<dbReference type="Proteomes" id="UP001596099">
    <property type="component" value="Unassembled WGS sequence"/>
</dbReference>
<evidence type="ECO:0000256" key="1">
    <source>
        <dbReference type="SAM" id="Phobius"/>
    </source>
</evidence>
<comment type="caution">
    <text evidence="2">The sequence shown here is derived from an EMBL/GenBank/DDBJ whole genome shotgun (WGS) entry which is preliminary data.</text>
</comment>
<name>A0ABD5RJ12_9EURY</name>
<reference evidence="2 3" key="1">
    <citation type="journal article" date="2019" name="Int. J. Syst. Evol. Microbiol.">
        <title>The Global Catalogue of Microorganisms (GCM) 10K type strain sequencing project: providing services to taxonomists for standard genome sequencing and annotation.</title>
        <authorList>
            <consortium name="The Broad Institute Genomics Platform"/>
            <consortium name="The Broad Institute Genome Sequencing Center for Infectious Disease"/>
            <person name="Wu L."/>
            <person name="Ma J."/>
        </authorList>
    </citation>
    <scope>NUCLEOTIDE SEQUENCE [LARGE SCALE GENOMIC DNA]</scope>
    <source>
        <strain evidence="2 3">CGMCC 1.12543</strain>
    </source>
</reference>
<feature type="transmembrane region" description="Helical" evidence="1">
    <location>
        <begin position="72"/>
        <end position="93"/>
    </location>
</feature>
<dbReference type="AlphaFoldDB" id="A0ABD5RJ12"/>
<keyword evidence="1" id="KW-1133">Transmembrane helix</keyword>
<keyword evidence="1" id="KW-0812">Transmembrane</keyword>
<accession>A0ABD5RJ12</accession>
<keyword evidence="3" id="KW-1185">Reference proteome</keyword>